<dbReference type="SUPFAM" id="SSF55785">
    <property type="entry name" value="PYP-like sensor domain (PAS domain)"/>
    <property type="match status" value="1"/>
</dbReference>
<evidence type="ECO:0000313" key="21">
    <source>
        <dbReference type="Proteomes" id="UP000199029"/>
    </source>
</evidence>
<dbReference type="Pfam" id="PF01627">
    <property type="entry name" value="Hpt"/>
    <property type="match status" value="1"/>
</dbReference>
<feature type="domain" description="PAS" evidence="17">
    <location>
        <begin position="71"/>
        <end position="108"/>
    </location>
</feature>
<dbReference type="InterPro" id="IPR003661">
    <property type="entry name" value="HisK_dim/P_dom"/>
</dbReference>
<dbReference type="EC" id="2.7.13.3" evidence="3"/>
<dbReference type="CDD" id="cd17546">
    <property type="entry name" value="REC_hyHK_CKI1_RcsC-like"/>
    <property type="match status" value="1"/>
</dbReference>
<dbReference type="Gene3D" id="3.40.50.2300">
    <property type="match status" value="1"/>
</dbReference>
<evidence type="ECO:0000259" key="17">
    <source>
        <dbReference type="PROSITE" id="PS50112"/>
    </source>
</evidence>
<evidence type="ECO:0000259" key="16">
    <source>
        <dbReference type="PROSITE" id="PS50110"/>
    </source>
</evidence>
<sequence>MSIQVPQTKSALSAERKRTAAAEAEVVRLRAQLDAITQAATSAQIPSFDAVQELARVVGHLKQVEKELEDQQDLVRQVINTSPNLIYVEDAKGGIILANKSYAHILSWLSSRSRADEPVAAGVPAPNRPMENGETNETSTTFEECYHLMDGQTRWYHTTQSPLMRSDGSRYLLSFSSDITELKRANRVAEESVHAKQVFMANMSHEIRTPLHGVMGLADLIKKGPLSAEQADYVDMIQSSTENLLVVINDILDFAKIESGKINLENIPFDIVKTVQDAVRSLTFKSDEKGIVLRVLGLNENLPLAQGDPYRLRQVLVNLISNAIKFTEQGAITITIDASHRSGTHLPVTFSVADTGIGISAKNLSTVFSSFQQGDSSVPRLYGGTGLGLTICKNLVELQGGEIGVRSEPGQGSCFYFTIPYTVSNEQPAKEHPVIQQPDLLRGLSILFAEDNAVNQLIGVSMLSQWQVKVDMAQNGEEALHKAWQRQYDLILMDIQMPQMNGFEATSRLRTEQSPNRNTPVIALTADAIRVNEASCESLGFSDFLTKPYSELALYNIIAKVSQRSQNPLAPADAPIAATDLGLHYDFEMLGRLATDQTFIRKMLELFINRVPGQVETLQRALEQDDWQTVAHEAHSLKSTFGSLNIQPEVGNLKMVEELAELKAPKADILPFVNAIAKGTELFSALFKEELAKMSAAQQV</sequence>
<dbReference type="SUPFAM" id="SSF55874">
    <property type="entry name" value="ATPase domain of HSP90 chaperone/DNA topoisomerase II/histidine kinase"/>
    <property type="match status" value="1"/>
</dbReference>
<evidence type="ECO:0000256" key="11">
    <source>
        <dbReference type="ARBA" id="ARBA00023136"/>
    </source>
</evidence>
<evidence type="ECO:0000259" key="18">
    <source>
        <dbReference type="PROSITE" id="PS50113"/>
    </source>
</evidence>
<dbReference type="SUPFAM" id="SSF52172">
    <property type="entry name" value="CheY-like"/>
    <property type="match status" value="1"/>
</dbReference>
<organism evidence="20 21">
    <name type="scientific">Hymenobacter arizonensis</name>
    <name type="common">Siccationidurans arizonensis</name>
    <dbReference type="NCBI Taxonomy" id="1227077"/>
    <lineage>
        <taxon>Bacteria</taxon>
        <taxon>Pseudomonadati</taxon>
        <taxon>Bacteroidota</taxon>
        <taxon>Cytophagia</taxon>
        <taxon>Cytophagales</taxon>
        <taxon>Hymenobacteraceae</taxon>
        <taxon>Hymenobacter</taxon>
    </lineage>
</organism>
<evidence type="ECO:0000256" key="13">
    <source>
        <dbReference type="PROSITE-ProRule" id="PRU00169"/>
    </source>
</evidence>
<dbReference type="OrthoDB" id="9797097at2"/>
<dbReference type="InterPro" id="IPR001789">
    <property type="entry name" value="Sig_transdc_resp-reg_receiver"/>
</dbReference>
<dbReference type="STRING" id="1227077.SAMN04515668_2764"/>
<feature type="domain" description="Histidine kinase" evidence="15">
    <location>
        <begin position="202"/>
        <end position="423"/>
    </location>
</feature>
<dbReference type="Gene3D" id="3.30.450.20">
    <property type="entry name" value="PAS domain"/>
    <property type="match status" value="1"/>
</dbReference>
<dbReference type="PROSITE" id="PS50112">
    <property type="entry name" value="PAS"/>
    <property type="match status" value="1"/>
</dbReference>
<evidence type="ECO:0000256" key="7">
    <source>
        <dbReference type="ARBA" id="ARBA00022741"/>
    </source>
</evidence>
<accession>A0A1I5Z6R0</accession>
<dbReference type="PANTHER" id="PTHR45339:SF1">
    <property type="entry name" value="HYBRID SIGNAL TRANSDUCTION HISTIDINE KINASE J"/>
    <property type="match status" value="1"/>
</dbReference>
<dbReference type="PROSITE" id="PS50894">
    <property type="entry name" value="HPT"/>
    <property type="match status" value="1"/>
</dbReference>
<keyword evidence="7" id="KW-0547">Nucleotide-binding</keyword>
<dbReference type="GO" id="GO:0000155">
    <property type="term" value="F:phosphorelay sensor kinase activity"/>
    <property type="evidence" value="ECO:0007669"/>
    <property type="project" value="InterPro"/>
</dbReference>
<dbReference type="InterPro" id="IPR003594">
    <property type="entry name" value="HATPase_dom"/>
</dbReference>
<keyword evidence="9" id="KW-1133">Transmembrane helix</keyword>
<keyword evidence="10" id="KW-0902">Two-component regulatory system</keyword>
<dbReference type="SMART" id="SM00448">
    <property type="entry name" value="REC"/>
    <property type="match status" value="1"/>
</dbReference>
<dbReference type="CDD" id="cd00082">
    <property type="entry name" value="HisKA"/>
    <property type="match status" value="1"/>
</dbReference>
<dbReference type="PANTHER" id="PTHR45339">
    <property type="entry name" value="HYBRID SIGNAL TRANSDUCTION HISTIDINE KINASE J"/>
    <property type="match status" value="1"/>
</dbReference>
<dbReference type="Proteomes" id="UP000199029">
    <property type="component" value="Unassembled WGS sequence"/>
</dbReference>
<dbReference type="InterPro" id="IPR011006">
    <property type="entry name" value="CheY-like_superfamily"/>
</dbReference>
<dbReference type="InterPro" id="IPR008207">
    <property type="entry name" value="Sig_transdc_His_kin_Hpt_dom"/>
</dbReference>
<dbReference type="FunFam" id="3.30.565.10:FF:000010">
    <property type="entry name" value="Sensor histidine kinase RcsC"/>
    <property type="match status" value="1"/>
</dbReference>
<keyword evidence="11" id="KW-0472">Membrane</keyword>
<dbReference type="PRINTS" id="PR00344">
    <property type="entry name" value="BCTRLSENSOR"/>
</dbReference>
<evidence type="ECO:0000259" key="15">
    <source>
        <dbReference type="PROSITE" id="PS50109"/>
    </source>
</evidence>
<dbReference type="CDD" id="cd16922">
    <property type="entry name" value="HATPase_EvgS-ArcB-TorS-like"/>
    <property type="match status" value="1"/>
</dbReference>
<dbReference type="NCBIfam" id="TIGR00229">
    <property type="entry name" value="sensory_box"/>
    <property type="match status" value="1"/>
</dbReference>
<protein>
    <recommendedName>
        <fullName evidence="3">histidine kinase</fullName>
        <ecNumber evidence="3">2.7.13.3</ecNumber>
    </recommendedName>
</protein>
<name>A0A1I5Z6R0_HYMAR</name>
<keyword evidence="21" id="KW-1185">Reference proteome</keyword>
<dbReference type="InterPro" id="IPR000700">
    <property type="entry name" value="PAS-assoc_C"/>
</dbReference>
<feature type="modified residue" description="4-aspartylphosphate" evidence="13">
    <location>
        <position position="494"/>
    </location>
</feature>
<evidence type="ECO:0000313" key="20">
    <source>
        <dbReference type="EMBL" id="SFQ52148.1"/>
    </source>
</evidence>
<dbReference type="Pfam" id="PF02518">
    <property type="entry name" value="HATPase_c"/>
    <property type="match status" value="1"/>
</dbReference>
<reference evidence="21" key="1">
    <citation type="submission" date="2016-10" db="EMBL/GenBank/DDBJ databases">
        <authorList>
            <person name="Varghese N."/>
            <person name="Submissions S."/>
        </authorList>
    </citation>
    <scope>NUCLEOTIDE SEQUENCE [LARGE SCALE GENOMIC DNA]</scope>
    <source>
        <strain evidence="21">OR362-8,ATCC BAA-1266,JCM 13504</strain>
    </source>
</reference>
<evidence type="ECO:0000256" key="12">
    <source>
        <dbReference type="PROSITE-ProRule" id="PRU00110"/>
    </source>
</evidence>
<evidence type="ECO:0000256" key="14">
    <source>
        <dbReference type="SAM" id="Coils"/>
    </source>
</evidence>
<comment type="subcellular location">
    <subcellularLocation>
        <location evidence="2">Cell membrane</location>
        <topology evidence="2">Multi-pass membrane protein</topology>
    </subcellularLocation>
</comment>
<dbReference type="SMART" id="SM00387">
    <property type="entry name" value="HATPase_c"/>
    <property type="match status" value="1"/>
</dbReference>
<evidence type="ECO:0000256" key="4">
    <source>
        <dbReference type="ARBA" id="ARBA00022475"/>
    </source>
</evidence>
<feature type="modified residue" description="Phosphohistidine" evidence="12">
    <location>
        <position position="635"/>
    </location>
</feature>
<evidence type="ECO:0000256" key="6">
    <source>
        <dbReference type="ARBA" id="ARBA00022692"/>
    </source>
</evidence>
<evidence type="ECO:0000259" key="19">
    <source>
        <dbReference type="PROSITE" id="PS50894"/>
    </source>
</evidence>
<evidence type="ECO:0000256" key="3">
    <source>
        <dbReference type="ARBA" id="ARBA00012438"/>
    </source>
</evidence>
<keyword evidence="14" id="KW-0175">Coiled coil</keyword>
<dbReference type="GO" id="GO:0005886">
    <property type="term" value="C:plasma membrane"/>
    <property type="evidence" value="ECO:0007669"/>
    <property type="project" value="UniProtKB-SubCell"/>
</dbReference>
<dbReference type="EMBL" id="FOXS01000003">
    <property type="protein sequence ID" value="SFQ52148.1"/>
    <property type="molecule type" value="Genomic_DNA"/>
</dbReference>
<feature type="domain" description="HPt" evidence="19">
    <location>
        <begin position="596"/>
        <end position="690"/>
    </location>
</feature>
<dbReference type="InterPro" id="IPR000014">
    <property type="entry name" value="PAS"/>
</dbReference>
<dbReference type="RefSeq" id="WP_092674154.1">
    <property type="nucleotide sequence ID" value="NZ_FOXS01000003.1"/>
</dbReference>
<dbReference type="PROSITE" id="PS50109">
    <property type="entry name" value="HIS_KIN"/>
    <property type="match status" value="1"/>
</dbReference>
<gene>
    <name evidence="20" type="ORF">SAMN04515668_2764</name>
</gene>
<dbReference type="SUPFAM" id="SSF47226">
    <property type="entry name" value="Histidine-containing phosphotransfer domain, HPT domain"/>
    <property type="match status" value="1"/>
</dbReference>
<dbReference type="Pfam" id="PF00512">
    <property type="entry name" value="HisKA"/>
    <property type="match status" value="1"/>
</dbReference>
<keyword evidence="5 13" id="KW-0597">Phosphoprotein</keyword>
<comment type="catalytic activity">
    <reaction evidence="1">
        <text>ATP + protein L-histidine = ADP + protein N-phospho-L-histidine.</text>
        <dbReference type="EC" id="2.7.13.3"/>
    </reaction>
</comment>
<dbReference type="InterPro" id="IPR005467">
    <property type="entry name" value="His_kinase_dom"/>
</dbReference>
<feature type="domain" description="Response regulatory" evidence="16">
    <location>
        <begin position="445"/>
        <end position="562"/>
    </location>
</feature>
<dbReference type="PROSITE" id="PS50113">
    <property type="entry name" value="PAC"/>
    <property type="match status" value="1"/>
</dbReference>
<dbReference type="Pfam" id="PF08448">
    <property type="entry name" value="PAS_4"/>
    <property type="match status" value="1"/>
</dbReference>
<dbReference type="Gene3D" id="1.20.120.160">
    <property type="entry name" value="HPT domain"/>
    <property type="match status" value="1"/>
</dbReference>
<proteinExistence type="predicted"/>
<keyword evidence="4" id="KW-1003">Cell membrane</keyword>
<dbReference type="AlphaFoldDB" id="A0A1I5Z6R0"/>
<dbReference type="SMART" id="SM00388">
    <property type="entry name" value="HisKA"/>
    <property type="match status" value="1"/>
</dbReference>
<dbReference type="Pfam" id="PF00072">
    <property type="entry name" value="Response_reg"/>
    <property type="match status" value="1"/>
</dbReference>
<feature type="domain" description="PAC" evidence="18">
    <location>
        <begin position="136"/>
        <end position="191"/>
    </location>
</feature>
<dbReference type="SUPFAM" id="SSF47384">
    <property type="entry name" value="Homodimeric domain of signal transducing histidine kinase"/>
    <property type="match status" value="1"/>
</dbReference>
<dbReference type="InterPro" id="IPR004358">
    <property type="entry name" value="Sig_transdc_His_kin-like_C"/>
</dbReference>
<feature type="coiled-coil region" evidence="14">
    <location>
        <begin position="12"/>
        <end position="81"/>
    </location>
</feature>
<dbReference type="InterPro" id="IPR036890">
    <property type="entry name" value="HATPase_C_sf"/>
</dbReference>
<dbReference type="InterPro" id="IPR036097">
    <property type="entry name" value="HisK_dim/P_sf"/>
</dbReference>
<dbReference type="InterPro" id="IPR013656">
    <property type="entry name" value="PAS_4"/>
</dbReference>
<dbReference type="GO" id="GO:0005524">
    <property type="term" value="F:ATP binding"/>
    <property type="evidence" value="ECO:0007669"/>
    <property type="project" value="UniProtKB-KW"/>
</dbReference>
<keyword evidence="8" id="KW-0067">ATP-binding</keyword>
<dbReference type="InterPro" id="IPR036641">
    <property type="entry name" value="HPT_dom_sf"/>
</dbReference>
<dbReference type="PROSITE" id="PS50110">
    <property type="entry name" value="RESPONSE_REGULATORY"/>
    <property type="match status" value="1"/>
</dbReference>
<evidence type="ECO:0000256" key="2">
    <source>
        <dbReference type="ARBA" id="ARBA00004651"/>
    </source>
</evidence>
<evidence type="ECO:0000256" key="9">
    <source>
        <dbReference type="ARBA" id="ARBA00022989"/>
    </source>
</evidence>
<keyword evidence="6" id="KW-0812">Transmembrane</keyword>
<dbReference type="Gene3D" id="1.10.287.130">
    <property type="match status" value="1"/>
</dbReference>
<evidence type="ECO:0000256" key="8">
    <source>
        <dbReference type="ARBA" id="ARBA00022840"/>
    </source>
</evidence>
<evidence type="ECO:0000256" key="10">
    <source>
        <dbReference type="ARBA" id="ARBA00023012"/>
    </source>
</evidence>
<dbReference type="Gene3D" id="3.30.565.10">
    <property type="entry name" value="Histidine kinase-like ATPase, C-terminal domain"/>
    <property type="match status" value="1"/>
</dbReference>
<evidence type="ECO:0000256" key="1">
    <source>
        <dbReference type="ARBA" id="ARBA00000085"/>
    </source>
</evidence>
<dbReference type="InterPro" id="IPR035965">
    <property type="entry name" value="PAS-like_dom_sf"/>
</dbReference>
<evidence type="ECO:0000256" key="5">
    <source>
        <dbReference type="ARBA" id="ARBA00022553"/>
    </source>
</evidence>
<dbReference type="CDD" id="cd00088">
    <property type="entry name" value="HPT"/>
    <property type="match status" value="1"/>
</dbReference>